<evidence type="ECO:0000256" key="1">
    <source>
        <dbReference type="ARBA" id="ARBA00004651"/>
    </source>
</evidence>
<comment type="caution">
    <text evidence="10">The sequence shown here is derived from an EMBL/GenBank/DDBJ whole genome shotgun (WGS) entry which is preliminary data.</text>
</comment>
<feature type="transmembrane region" description="Helical" evidence="9">
    <location>
        <begin position="224"/>
        <end position="257"/>
    </location>
</feature>
<evidence type="ECO:0000256" key="5">
    <source>
        <dbReference type="ARBA" id="ARBA00022970"/>
    </source>
</evidence>
<dbReference type="PANTHER" id="PTHR11795:SF442">
    <property type="entry name" value="ABC TRANSPORTER ATP-BINDING PROTEIN"/>
    <property type="match status" value="1"/>
</dbReference>
<dbReference type="PANTHER" id="PTHR11795">
    <property type="entry name" value="BRANCHED-CHAIN AMINO ACID TRANSPORT SYSTEM PERMEASE PROTEIN LIVH"/>
    <property type="match status" value="1"/>
</dbReference>
<feature type="transmembrane region" description="Helical" evidence="9">
    <location>
        <begin position="100"/>
        <end position="122"/>
    </location>
</feature>
<feature type="transmembrane region" description="Helical" evidence="9">
    <location>
        <begin position="269"/>
        <end position="290"/>
    </location>
</feature>
<feature type="transmembrane region" description="Helical" evidence="9">
    <location>
        <begin position="6"/>
        <end position="32"/>
    </location>
</feature>
<evidence type="ECO:0000256" key="6">
    <source>
        <dbReference type="ARBA" id="ARBA00022989"/>
    </source>
</evidence>
<dbReference type="RefSeq" id="WP_094437666.1">
    <property type="nucleotide sequence ID" value="NZ_NKDB02000004.1"/>
</dbReference>
<keyword evidence="6 9" id="KW-1133">Transmembrane helix</keyword>
<sequence length="293" mass="30470">MNWQLFSAQVLAGVANGALYFLVASGLTLLWGALGVVNLAHGSFFMLAAFAGAVCIQVWGPEAGLLAALLLVPLASAAFGAALEMSLFRRVYASGMWGQLLVSFGLVLLLNNAARLVFGADARSMPPPRMLSGFVEVGGLRLASYQLAVLAVTALVAVYLWYLLSRSRTGRLIRAAVDDPQMLGAIGVDVRRLRTQVMGIAALLAGVAGVIAVPRGAINLGLDVQIVVIAFAVIVIGGLGAVWGSLAAATLIGVAEAVSTMFLNQGSEVVIFAVMVLVLLVRPTGLRTIVGRE</sequence>
<name>A0A3R7EC72_9BURK</name>
<dbReference type="CDD" id="cd06582">
    <property type="entry name" value="TM_PBP1_LivH_like"/>
    <property type="match status" value="1"/>
</dbReference>
<comment type="similarity">
    <text evidence="8">Belongs to the binding-protein-dependent transport system permease family. LivHM subfamily.</text>
</comment>
<feature type="transmembrane region" description="Helical" evidence="9">
    <location>
        <begin position="197"/>
        <end position="218"/>
    </location>
</feature>
<dbReference type="InterPro" id="IPR001851">
    <property type="entry name" value="ABC_transp_permease"/>
</dbReference>
<dbReference type="Pfam" id="PF02653">
    <property type="entry name" value="BPD_transp_2"/>
    <property type="match status" value="1"/>
</dbReference>
<feature type="transmembrane region" description="Helical" evidence="9">
    <location>
        <begin position="142"/>
        <end position="164"/>
    </location>
</feature>
<keyword evidence="5" id="KW-0029">Amino-acid transport</keyword>
<evidence type="ECO:0000256" key="2">
    <source>
        <dbReference type="ARBA" id="ARBA00022448"/>
    </source>
</evidence>
<proteinExistence type="inferred from homology"/>
<dbReference type="GO" id="GO:0022857">
    <property type="term" value="F:transmembrane transporter activity"/>
    <property type="evidence" value="ECO:0007669"/>
    <property type="project" value="InterPro"/>
</dbReference>
<keyword evidence="4 9" id="KW-0812">Transmembrane</keyword>
<dbReference type="GO" id="GO:0005886">
    <property type="term" value="C:plasma membrane"/>
    <property type="evidence" value="ECO:0007669"/>
    <property type="project" value="UniProtKB-SubCell"/>
</dbReference>
<protein>
    <submittedName>
        <fullName evidence="10">Branched-chain amino acid ABC transporter permease</fullName>
    </submittedName>
</protein>
<accession>A0A3R7EC72</accession>
<dbReference type="AlphaFoldDB" id="A0A3R7EC72"/>
<evidence type="ECO:0000256" key="7">
    <source>
        <dbReference type="ARBA" id="ARBA00023136"/>
    </source>
</evidence>
<dbReference type="Proteomes" id="UP000216225">
    <property type="component" value="Unassembled WGS sequence"/>
</dbReference>
<dbReference type="InterPro" id="IPR052157">
    <property type="entry name" value="BCAA_transport_permease"/>
</dbReference>
<keyword evidence="7 9" id="KW-0472">Membrane</keyword>
<keyword evidence="2" id="KW-0813">Transport</keyword>
<feature type="transmembrane region" description="Helical" evidence="9">
    <location>
        <begin position="39"/>
        <end position="59"/>
    </location>
</feature>
<evidence type="ECO:0000256" key="4">
    <source>
        <dbReference type="ARBA" id="ARBA00022692"/>
    </source>
</evidence>
<evidence type="ECO:0000313" key="11">
    <source>
        <dbReference type="Proteomes" id="UP000216225"/>
    </source>
</evidence>
<feature type="transmembrane region" description="Helical" evidence="9">
    <location>
        <begin position="65"/>
        <end position="88"/>
    </location>
</feature>
<keyword evidence="3" id="KW-1003">Cell membrane</keyword>
<gene>
    <name evidence="10" type="ORF">CE154_018810</name>
</gene>
<evidence type="ECO:0000256" key="3">
    <source>
        <dbReference type="ARBA" id="ARBA00022475"/>
    </source>
</evidence>
<organism evidence="10 11">
    <name type="scientific">Alicycliphilus denitrificans</name>
    <dbReference type="NCBI Taxonomy" id="179636"/>
    <lineage>
        <taxon>Bacteria</taxon>
        <taxon>Pseudomonadati</taxon>
        <taxon>Pseudomonadota</taxon>
        <taxon>Betaproteobacteria</taxon>
        <taxon>Burkholderiales</taxon>
        <taxon>Comamonadaceae</taxon>
        <taxon>Alicycliphilus</taxon>
    </lineage>
</organism>
<dbReference type="GO" id="GO:0006865">
    <property type="term" value="P:amino acid transport"/>
    <property type="evidence" value="ECO:0007669"/>
    <property type="project" value="UniProtKB-KW"/>
</dbReference>
<evidence type="ECO:0000256" key="8">
    <source>
        <dbReference type="ARBA" id="ARBA00037998"/>
    </source>
</evidence>
<evidence type="ECO:0000256" key="9">
    <source>
        <dbReference type="SAM" id="Phobius"/>
    </source>
</evidence>
<comment type="subcellular location">
    <subcellularLocation>
        <location evidence="1">Cell membrane</location>
        <topology evidence="1">Multi-pass membrane protein</topology>
    </subcellularLocation>
</comment>
<evidence type="ECO:0000313" key="10">
    <source>
        <dbReference type="EMBL" id="RKJ95157.1"/>
    </source>
</evidence>
<reference evidence="10 11" key="1">
    <citation type="submission" date="2018-09" db="EMBL/GenBank/DDBJ databases">
        <title>Genome comparison of Alicycliphilus sp. BQ1, a polyurethanolytic bacterium, with its closest phylogenetic relatives Alicycliphilus denitrificans BC and K601, unable to attack polyurethane.</title>
        <authorList>
            <person name="Loza-Tavera H."/>
            <person name="Lozano L."/>
            <person name="Cevallos M."/>
            <person name="Maya-Lucas O."/>
            <person name="Garcia-Mena J."/>
            <person name="Hernandez J."/>
        </authorList>
    </citation>
    <scope>NUCLEOTIDE SEQUENCE [LARGE SCALE GENOMIC DNA]</scope>
    <source>
        <strain evidence="10 11">BQ1</strain>
    </source>
</reference>
<dbReference type="EMBL" id="NKDB02000004">
    <property type="protein sequence ID" value="RKJ95157.1"/>
    <property type="molecule type" value="Genomic_DNA"/>
</dbReference>